<dbReference type="EMBL" id="JAJSOF020000005">
    <property type="protein sequence ID" value="KAJ4447385.1"/>
    <property type="molecule type" value="Genomic_DNA"/>
</dbReference>
<dbReference type="InterPro" id="IPR013783">
    <property type="entry name" value="Ig-like_fold"/>
</dbReference>
<proteinExistence type="predicted"/>
<accession>A0ABQ8TL98</accession>
<dbReference type="InterPro" id="IPR036179">
    <property type="entry name" value="Ig-like_dom_sf"/>
</dbReference>
<comment type="caution">
    <text evidence="2">The sequence shown here is derived from an EMBL/GenBank/DDBJ whole genome shotgun (WGS) entry which is preliminary data.</text>
</comment>
<keyword evidence="1" id="KW-0812">Transmembrane</keyword>
<evidence type="ECO:0000313" key="2">
    <source>
        <dbReference type="EMBL" id="KAJ4447385.1"/>
    </source>
</evidence>
<evidence type="ECO:0000313" key="3">
    <source>
        <dbReference type="Proteomes" id="UP001148838"/>
    </source>
</evidence>
<keyword evidence="1" id="KW-0472">Membrane</keyword>
<organism evidence="2 3">
    <name type="scientific">Periplaneta americana</name>
    <name type="common">American cockroach</name>
    <name type="synonym">Blatta americana</name>
    <dbReference type="NCBI Taxonomy" id="6978"/>
    <lineage>
        <taxon>Eukaryota</taxon>
        <taxon>Metazoa</taxon>
        <taxon>Ecdysozoa</taxon>
        <taxon>Arthropoda</taxon>
        <taxon>Hexapoda</taxon>
        <taxon>Insecta</taxon>
        <taxon>Pterygota</taxon>
        <taxon>Neoptera</taxon>
        <taxon>Polyneoptera</taxon>
        <taxon>Dictyoptera</taxon>
        <taxon>Blattodea</taxon>
        <taxon>Blattoidea</taxon>
        <taxon>Blattidae</taxon>
        <taxon>Blattinae</taxon>
        <taxon>Periplaneta</taxon>
    </lineage>
</organism>
<dbReference type="Proteomes" id="UP001148838">
    <property type="component" value="Unassembled WGS sequence"/>
</dbReference>
<dbReference type="SUPFAM" id="SSF48726">
    <property type="entry name" value="Immunoglobulin"/>
    <property type="match status" value="1"/>
</dbReference>
<keyword evidence="3" id="KW-1185">Reference proteome</keyword>
<dbReference type="Gene3D" id="2.60.40.10">
    <property type="entry name" value="Immunoglobulins"/>
    <property type="match status" value="1"/>
</dbReference>
<gene>
    <name evidence="2" type="ORF">ANN_09391</name>
</gene>
<name>A0ABQ8TL98_PERAM</name>
<protein>
    <recommendedName>
        <fullName evidence="4">Ig-like domain-containing protein</fullName>
    </recommendedName>
</protein>
<reference evidence="2 3" key="1">
    <citation type="journal article" date="2022" name="Allergy">
        <title>Genome assembly and annotation of Periplaneta americana reveal a comprehensive cockroach allergen profile.</title>
        <authorList>
            <person name="Wang L."/>
            <person name="Xiong Q."/>
            <person name="Saelim N."/>
            <person name="Wang L."/>
            <person name="Nong W."/>
            <person name="Wan A.T."/>
            <person name="Shi M."/>
            <person name="Liu X."/>
            <person name="Cao Q."/>
            <person name="Hui J.H.L."/>
            <person name="Sookrung N."/>
            <person name="Leung T.F."/>
            <person name="Tungtrongchitr A."/>
            <person name="Tsui S.K.W."/>
        </authorList>
    </citation>
    <scope>NUCLEOTIDE SEQUENCE [LARGE SCALE GENOMIC DNA]</scope>
    <source>
        <strain evidence="2">PWHHKU_190912</strain>
    </source>
</reference>
<feature type="transmembrane region" description="Helical" evidence="1">
    <location>
        <begin position="118"/>
        <end position="140"/>
    </location>
</feature>
<keyword evidence="1" id="KW-1133">Transmembrane helix</keyword>
<evidence type="ECO:0008006" key="4">
    <source>
        <dbReference type="Google" id="ProtNLM"/>
    </source>
</evidence>
<sequence length="176" mass="19837">MEPAFGECYGMMTKWRNVDEIMKMPDMGGTGEPQKKLQLRPANRDYKEWTLIEFSYSVPPLHSDNILPTGEKAIEGFSITLDKVDRHQAGVYQCTASNGVGDPVTVDMQLDVLWKKDFVIAAFVVSSHSFLAFVCMYPAFGECYGMMTKWRNVDEIMKMPNMGNGRTPKTSTPTSE</sequence>
<evidence type="ECO:0000256" key="1">
    <source>
        <dbReference type="SAM" id="Phobius"/>
    </source>
</evidence>